<dbReference type="NCBIfam" id="TIGR01068">
    <property type="entry name" value="thioredoxin"/>
    <property type="match status" value="1"/>
</dbReference>
<feature type="site" description="Contributes to redox potential value" evidence="4">
    <location>
        <position position="31"/>
    </location>
</feature>
<organism evidence="7 8">
    <name type="scientific">Bifidobacterium callimiconis</name>
    <dbReference type="NCBI Taxonomy" id="2306973"/>
    <lineage>
        <taxon>Bacteria</taxon>
        <taxon>Bacillati</taxon>
        <taxon>Actinomycetota</taxon>
        <taxon>Actinomycetes</taxon>
        <taxon>Bifidobacteriales</taxon>
        <taxon>Bifidobacteriaceae</taxon>
        <taxon>Bifidobacterium</taxon>
    </lineage>
</organism>
<evidence type="ECO:0000313" key="7">
    <source>
        <dbReference type="EMBL" id="RSX51187.1"/>
    </source>
</evidence>
<evidence type="ECO:0000256" key="2">
    <source>
        <dbReference type="NCBIfam" id="TIGR01068"/>
    </source>
</evidence>
<dbReference type="InterPro" id="IPR013766">
    <property type="entry name" value="Thioredoxin_domain"/>
</dbReference>
<accession>A0A430FED3</accession>
<feature type="active site" description="Nucleophile" evidence="4">
    <location>
        <position position="30"/>
    </location>
</feature>
<dbReference type="InterPro" id="IPR017937">
    <property type="entry name" value="Thioredoxin_CS"/>
</dbReference>
<dbReference type="CDD" id="cd02947">
    <property type="entry name" value="TRX_family"/>
    <property type="match status" value="1"/>
</dbReference>
<comment type="similarity">
    <text evidence="3">Belongs to the thioredoxin family.</text>
</comment>
<dbReference type="AlphaFoldDB" id="A0A430FED3"/>
<name>A0A430FED3_9BIFI</name>
<dbReference type="EMBL" id="QXGJ01000004">
    <property type="protein sequence ID" value="RSX51187.1"/>
    <property type="molecule type" value="Genomic_DNA"/>
</dbReference>
<dbReference type="Pfam" id="PF00085">
    <property type="entry name" value="Thioredoxin"/>
    <property type="match status" value="1"/>
</dbReference>
<comment type="caution">
    <text evidence="7">The sequence shown here is derived from an EMBL/GenBank/DDBJ whole genome shotgun (WGS) entry which is preliminary data.</text>
</comment>
<evidence type="ECO:0000256" key="4">
    <source>
        <dbReference type="PIRSR" id="PIRSR000077-1"/>
    </source>
</evidence>
<dbReference type="InterPro" id="IPR005746">
    <property type="entry name" value="Thioredoxin"/>
</dbReference>
<proteinExistence type="inferred from homology"/>
<dbReference type="RefSeq" id="WP_126029927.1">
    <property type="nucleotide sequence ID" value="NZ_QXGJ01000004.1"/>
</dbReference>
<dbReference type="OrthoDB" id="9790390at2"/>
<evidence type="ECO:0000256" key="3">
    <source>
        <dbReference type="PIRNR" id="PIRNR000077"/>
    </source>
</evidence>
<dbReference type="GO" id="GO:0015035">
    <property type="term" value="F:protein-disulfide reductase activity"/>
    <property type="evidence" value="ECO:0007669"/>
    <property type="project" value="UniProtKB-UniRule"/>
</dbReference>
<dbReference type="SUPFAM" id="SSF52833">
    <property type="entry name" value="Thioredoxin-like"/>
    <property type="match status" value="1"/>
</dbReference>
<dbReference type="PROSITE" id="PS00194">
    <property type="entry name" value="THIOREDOXIN_1"/>
    <property type="match status" value="1"/>
</dbReference>
<dbReference type="Gene3D" id="3.40.30.10">
    <property type="entry name" value="Glutaredoxin"/>
    <property type="match status" value="1"/>
</dbReference>
<evidence type="ECO:0000313" key="8">
    <source>
        <dbReference type="Proteomes" id="UP000288607"/>
    </source>
</evidence>
<feature type="site" description="Contributes to redox potential value" evidence="4">
    <location>
        <position position="32"/>
    </location>
</feature>
<evidence type="ECO:0000256" key="1">
    <source>
        <dbReference type="ARBA" id="ARBA00023157"/>
    </source>
</evidence>
<gene>
    <name evidence="7" type="ORF">D2E23_1032</name>
</gene>
<feature type="disulfide bond" description="Redox-active" evidence="5">
    <location>
        <begin position="30"/>
        <end position="33"/>
    </location>
</feature>
<keyword evidence="8" id="KW-1185">Reference proteome</keyword>
<sequence>MATHELTTENFEETITQNPLVFIDFWATWCGPCRAFGPTFEKASETHDDVYFAKVDIDQQQGLAQAAGISAVPTLIAIRNGEVVFKQAGALRPSDLETLIGKVKEIEDEPETTKAE</sequence>
<reference evidence="7 8" key="1">
    <citation type="submission" date="2018-09" db="EMBL/GenBank/DDBJ databases">
        <title>Characterization of the phylogenetic diversity of five novel species belonging to the genus Bifidobacterium.</title>
        <authorList>
            <person name="Lugli G.A."/>
            <person name="Duranti S."/>
            <person name="Milani C."/>
        </authorList>
    </citation>
    <scope>NUCLEOTIDE SEQUENCE [LARGE SCALE GENOMIC DNA]</scope>
    <source>
        <strain evidence="7 8">2028B</strain>
    </source>
</reference>
<evidence type="ECO:0000256" key="5">
    <source>
        <dbReference type="PIRSR" id="PIRSR000077-4"/>
    </source>
</evidence>
<feature type="site" description="Deprotonates C-terminal active site Cys" evidence="4">
    <location>
        <position position="24"/>
    </location>
</feature>
<keyword evidence="1 5" id="KW-1015">Disulfide bond</keyword>
<protein>
    <recommendedName>
        <fullName evidence="2 3">Thioredoxin</fullName>
    </recommendedName>
</protein>
<feature type="active site" description="Nucleophile" evidence="4">
    <location>
        <position position="33"/>
    </location>
</feature>
<keyword evidence="5" id="KW-0676">Redox-active center</keyword>
<dbReference type="PIRSF" id="PIRSF000077">
    <property type="entry name" value="Thioredoxin"/>
    <property type="match status" value="1"/>
</dbReference>
<dbReference type="PROSITE" id="PS51352">
    <property type="entry name" value="THIOREDOXIN_2"/>
    <property type="match status" value="1"/>
</dbReference>
<dbReference type="Proteomes" id="UP000288607">
    <property type="component" value="Unassembled WGS sequence"/>
</dbReference>
<dbReference type="InterPro" id="IPR036249">
    <property type="entry name" value="Thioredoxin-like_sf"/>
</dbReference>
<evidence type="ECO:0000259" key="6">
    <source>
        <dbReference type="PROSITE" id="PS51352"/>
    </source>
</evidence>
<dbReference type="PRINTS" id="PR00421">
    <property type="entry name" value="THIOREDOXIN"/>
</dbReference>
<feature type="domain" description="Thioredoxin" evidence="6">
    <location>
        <begin position="1"/>
        <end position="105"/>
    </location>
</feature>
<dbReference type="PANTHER" id="PTHR46115">
    <property type="entry name" value="THIOREDOXIN-LIKE PROTEIN 1"/>
    <property type="match status" value="1"/>
</dbReference>